<keyword evidence="3" id="KW-0788">Thiol protease</keyword>
<dbReference type="InterPro" id="IPR038765">
    <property type="entry name" value="Papain-like_cys_pep_sf"/>
</dbReference>
<dbReference type="PANTHER" id="PTHR12606:SF141">
    <property type="entry name" value="GH15225P-RELATED"/>
    <property type="match status" value="1"/>
</dbReference>
<dbReference type="GO" id="GO:0016929">
    <property type="term" value="F:deSUMOylase activity"/>
    <property type="evidence" value="ECO:0007669"/>
    <property type="project" value="TreeGrafter"/>
</dbReference>
<evidence type="ECO:0000313" key="5">
    <source>
        <dbReference type="EMBL" id="ACH46892.1"/>
    </source>
</evidence>
<sequence>MSSIKCRCVSKYFRDRLESDVSDGSSSAEDSDDSFDMNEFDWSGYSYVPPGVPAMAAPPGPGVPAMAAPPGPGVPAMAAAAVNFTSGENTYSDYDSDEPGDPTMVLSPNAMQSDDVDIDDEFTGVPGAGISAQDTMQGEDINPYDDIDDEFTGVPGAAGVTSRATFSDVQNTGNPPIIEIGDSSSDGDHMDDLDIAANVEDTRDALTLFSSNVENRFGPVRKTYHFNQNDIDAVRVKGWFNEKIIGDAMAQLGNGSDPDIPLGNFTADVYLYRLLQSGGRSPKYTHALQRHVFHNTIRKLIFPVHVRGNHWVLVEVDFDDRSITCYNSSGRDDKVNDSIFRTVYWWIYDSVGIEMNRIVGDCPSQGNNYDCGPCVCLNAAFLSQNIELTKESYGPEHIASFRQFILERMLEATKLAQV</sequence>
<organism evidence="5 6">
    <name type="scientific">Feldmannia species virus</name>
    <dbReference type="NCBI Taxonomy" id="39420"/>
    <lineage>
        <taxon>Viruses</taxon>
        <taxon>Varidnaviria</taxon>
        <taxon>Bamfordvirae</taxon>
        <taxon>Nucleocytoviricota</taxon>
        <taxon>Megaviricetes</taxon>
        <taxon>Algavirales</taxon>
        <taxon>Phycodnaviridae</taxon>
        <taxon>Phaeovirus</taxon>
        <taxon>Phaeovirus feldmanniae</taxon>
    </lineage>
</organism>
<evidence type="ECO:0000313" key="6">
    <source>
        <dbReference type="Proteomes" id="UP000204092"/>
    </source>
</evidence>
<dbReference type="Proteomes" id="UP000204092">
    <property type="component" value="Segment"/>
</dbReference>
<keyword evidence="6" id="KW-1185">Reference proteome</keyword>
<feature type="domain" description="Ubiquitin-like protease family profile" evidence="4">
    <location>
        <begin position="224"/>
        <end position="382"/>
    </location>
</feature>
<dbReference type="PANTHER" id="PTHR12606">
    <property type="entry name" value="SENTRIN/SUMO-SPECIFIC PROTEASE"/>
    <property type="match status" value="1"/>
</dbReference>
<dbReference type="KEGG" id="vg:6804918"/>
<dbReference type="GO" id="GO:0006508">
    <property type="term" value="P:proteolysis"/>
    <property type="evidence" value="ECO:0007669"/>
    <property type="project" value="UniProtKB-KW"/>
</dbReference>
<keyword evidence="1 5" id="KW-0645">Protease</keyword>
<dbReference type="RefSeq" id="YP_002154762.1">
    <property type="nucleotide sequence ID" value="NC_011183.1"/>
</dbReference>
<accession>B5LWM9</accession>
<name>B5LWM9_9PHYC</name>
<evidence type="ECO:0000256" key="1">
    <source>
        <dbReference type="ARBA" id="ARBA00022670"/>
    </source>
</evidence>
<protein>
    <submittedName>
        <fullName evidence="5">Putative ubiquitin-like putative cysteine protease</fullName>
    </submittedName>
</protein>
<dbReference type="SUPFAM" id="SSF54001">
    <property type="entry name" value="Cysteine proteinases"/>
    <property type="match status" value="1"/>
</dbReference>
<proteinExistence type="predicted"/>
<dbReference type="InterPro" id="IPR003653">
    <property type="entry name" value="Peptidase_C48_C"/>
</dbReference>
<dbReference type="EMBL" id="EU916176">
    <property type="protein sequence ID" value="ACH46892.1"/>
    <property type="molecule type" value="Genomic_DNA"/>
</dbReference>
<reference evidence="5 6" key="1">
    <citation type="journal article" date="2009" name="Virology">
        <title>Genomic analysis of the smallest giant virus--Feldmannia sp. virus 158.</title>
        <authorList>
            <person name="Schroeder D.C."/>
            <person name="Park Y."/>
            <person name="Yoon H.M."/>
            <person name="Lee Y.S."/>
            <person name="Kang S.W."/>
            <person name="Meints R.H."/>
            <person name="Ivey R.G."/>
            <person name="Choi T.J."/>
        </authorList>
    </citation>
    <scope>NUCLEOTIDE SEQUENCE [LARGE SCALE GENOMIC DNA]</scope>
    <source>
        <strain evidence="5">FsV-158</strain>
    </source>
</reference>
<dbReference type="GeneID" id="6804918"/>
<evidence type="ECO:0000259" key="4">
    <source>
        <dbReference type="PROSITE" id="PS50600"/>
    </source>
</evidence>
<dbReference type="Pfam" id="PF02902">
    <property type="entry name" value="Peptidase_C48"/>
    <property type="match status" value="1"/>
</dbReference>
<evidence type="ECO:0000256" key="2">
    <source>
        <dbReference type="ARBA" id="ARBA00022801"/>
    </source>
</evidence>
<dbReference type="PROSITE" id="PS50600">
    <property type="entry name" value="ULP_PROTEASE"/>
    <property type="match status" value="1"/>
</dbReference>
<dbReference type="Gene3D" id="3.40.395.10">
    <property type="entry name" value="Adenoviral Proteinase, Chain A"/>
    <property type="match status" value="1"/>
</dbReference>
<dbReference type="GO" id="GO:0016926">
    <property type="term" value="P:protein desumoylation"/>
    <property type="evidence" value="ECO:0007669"/>
    <property type="project" value="TreeGrafter"/>
</dbReference>
<keyword evidence="2" id="KW-0378">Hydrolase</keyword>
<evidence type="ECO:0000256" key="3">
    <source>
        <dbReference type="ARBA" id="ARBA00022807"/>
    </source>
</evidence>